<feature type="domain" description="HemY N-terminal" evidence="13">
    <location>
        <begin position="27"/>
        <end position="133"/>
    </location>
</feature>
<keyword evidence="6 12" id="KW-0812">Transmembrane</keyword>
<keyword evidence="7 12" id="KW-1133">Transmembrane helix</keyword>
<evidence type="ECO:0000256" key="10">
    <source>
        <dbReference type="PROSITE-ProRule" id="PRU00339"/>
    </source>
</evidence>
<keyword evidence="5" id="KW-0997">Cell inner membrane</keyword>
<dbReference type="GO" id="GO:0005886">
    <property type="term" value="C:plasma membrane"/>
    <property type="evidence" value="ECO:0007669"/>
    <property type="project" value="UniProtKB-SubCell"/>
</dbReference>
<dbReference type="PROSITE" id="PS50005">
    <property type="entry name" value="TPR"/>
    <property type="match status" value="1"/>
</dbReference>
<dbReference type="InterPro" id="IPR011990">
    <property type="entry name" value="TPR-like_helical_dom_sf"/>
</dbReference>
<comment type="function">
    <text evidence="1">Involved in a late step of protoheme IX synthesis.</text>
</comment>
<evidence type="ECO:0000256" key="5">
    <source>
        <dbReference type="ARBA" id="ARBA00022519"/>
    </source>
</evidence>
<evidence type="ECO:0000256" key="12">
    <source>
        <dbReference type="SAM" id="Phobius"/>
    </source>
</evidence>
<dbReference type="eggNOG" id="COG3071">
    <property type="taxonomic scope" value="Bacteria"/>
</dbReference>
<dbReference type="SUPFAM" id="SSF48452">
    <property type="entry name" value="TPR-like"/>
    <property type="match status" value="1"/>
</dbReference>
<dbReference type="Pfam" id="PF07219">
    <property type="entry name" value="HemY_N"/>
    <property type="match status" value="1"/>
</dbReference>
<dbReference type="NCBIfam" id="TIGR00540">
    <property type="entry name" value="TPR_hemY_coli"/>
    <property type="match status" value="1"/>
</dbReference>
<dbReference type="GO" id="GO:0042168">
    <property type="term" value="P:heme metabolic process"/>
    <property type="evidence" value="ECO:0007669"/>
    <property type="project" value="InterPro"/>
</dbReference>
<keyword evidence="4" id="KW-1003">Cell membrane</keyword>
<accession>A0A1N6VXR8</accession>
<keyword evidence="8 12" id="KW-0472">Membrane</keyword>
<dbReference type="InterPro" id="IPR010817">
    <property type="entry name" value="HemY_N"/>
</dbReference>
<dbReference type="UniPathway" id="UPA00252"/>
<evidence type="ECO:0000256" key="9">
    <source>
        <dbReference type="ARBA" id="ARBA00023244"/>
    </source>
</evidence>
<proteinExistence type="predicted"/>
<name>A0A1N6VXR8_9GAMM</name>
<organism evidence="14 15">
    <name type="scientific">Marinobacterium stanieri</name>
    <dbReference type="NCBI Taxonomy" id="49186"/>
    <lineage>
        <taxon>Bacteria</taxon>
        <taxon>Pseudomonadati</taxon>
        <taxon>Pseudomonadota</taxon>
        <taxon>Gammaproteobacteria</taxon>
        <taxon>Oceanospirillales</taxon>
        <taxon>Oceanospirillaceae</taxon>
        <taxon>Marinobacterium</taxon>
    </lineage>
</organism>
<evidence type="ECO:0000313" key="15">
    <source>
        <dbReference type="Proteomes" id="UP000186895"/>
    </source>
</evidence>
<feature type="repeat" description="TPR" evidence="10">
    <location>
        <begin position="337"/>
        <end position="370"/>
    </location>
</feature>
<sequence>MKKLFIFLLIFLVVGAWLGQLMVQDPGYVLLAYKQTTVETSLWVLLLLLIVGFALVHWLLNLIGNARLPGDKVRSWRSNRNRRVAHNKTLKGLAALSEGSWWKAQRYLSQAAERSDLPVVNYLAAARAAHEQGDTKASDALLAKARESSPKTEVAVGLTQAELQLERGQLEPCLANLLNLRRRAPKNTQVLRMLKDTYLRLEDWLALIQLLPELKKQHVVEAEAATELERQCHRNRLQQCLQPLEDSSDSDEKLRTLSRSWQAVPQALQRDPELAAEYVELMRSIGAEHETESVLLDLIKRRWDAPLVRLYGLVQGKDPHKQLEQAQRWLKRNPDSAELELTLGRLNMRLENWGKAIDHLERSLELQPGGEAAEELQRLLLHLGEHERLQQLFKRQLLQTSTALPALPLPPAEEAREESAANADTGEAKATS</sequence>
<dbReference type="GO" id="GO:0006779">
    <property type="term" value="P:porphyrin-containing compound biosynthetic process"/>
    <property type="evidence" value="ECO:0007669"/>
    <property type="project" value="UniProtKB-KW"/>
</dbReference>
<evidence type="ECO:0000256" key="11">
    <source>
        <dbReference type="SAM" id="MobiDB-lite"/>
    </source>
</evidence>
<comment type="pathway">
    <text evidence="3">Porphyrin-containing compound metabolism; protoheme biosynthesis.</text>
</comment>
<dbReference type="InterPro" id="IPR019734">
    <property type="entry name" value="TPR_rpt"/>
</dbReference>
<protein>
    <submittedName>
        <fullName evidence="14">HemY protein</fullName>
    </submittedName>
</protein>
<gene>
    <name evidence="14" type="ORF">SAMN05421647_109182</name>
</gene>
<feature type="transmembrane region" description="Helical" evidence="12">
    <location>
        <begin position="42"/>
        <end position="64"/>
    </location>
</feature>
<dbReference type="InterPro" id="IPR005254">
    <property type="entry name" value="Heme_biosyn_assoc_TPR_pro"/>
</dbReference>
<evidence type="ECO:0000313" key="14">
    <source>
        <dbReference type="EMBL" id="SIQ82545.1"/>
    </source>
</evidence>
<dbReference type="AlphaFoldDB" id="A0A1N6VXR8"/>
<evidence type="ECO:0000259" key="13">
    <source>
        <dbReference type="Pfam" id="PF07219"/>
    </source>
</evidence>
<evidence type="ECO:0000256" key="7">
    <source>
        <dbReference type="ARBA" id="ARBA00022989"/>
    </source>
</evidence>
<keyword evidence="10" id="KW-0802">TPR repeat</keyword>
<dbReference type="RefSeq" id="WP_010321557.1">
    <property type="nucleotide sequence ID" value="NZ_FTMN01000009.1"/>
</dbReference>
<evidence type="ECO:0000256" key="3">
    <source>
        <dbReference type="ARBA" id="ARBA00004744"/>
    </source>
</evidence>
<reference evidence="15" key="1">
    <citation type="submission" date="2017-01" db="EMBL/GenBank/DDBJ databases">
        <authorList>
            <person name="Varghese N."/>
            <person name="Submissions S."/>
        </authorList>
    </citation>
    <scope>NUCLEOTIDE SEQUENCE [LARGE SCALE GENOMIC DNA]</scope>
    <source>
        <strain evidence="15">DSM 7027</strain>
    </source>
</reference>
<dbReference type="Proteomes" id="UP000186895">
    <property type="component" value="Unassembled WGS sequence"/>
</dbReference>
<dbReference type="EMBL" id="FTMN01000009">
    <property type="protein sequence ID" value="SIQ82545.1"/>
    <property type="molecule type" value="Genomic_DNA"/>
</dbReference>
<evidence type="ECO:0000256" key="6">
    <source>
        <dbReference type="ARBA" id="ARBA00022692"/>
    </source>
</evidence>
<dbReference type="STRING" id="49186.SAMN05421647_109182"/>
<evidence type="ECO:0000256" key="4">
    <source>
        <dbReference type="ARBA" id="ARBA00022475"/>
    </source>
</evidence>
<keyword evidence="9" id="KW-0627">Porphyrin biosynthesis</keyword>
<evidence type="ECO:0000256" key="2">
    <source>
        <dbReference type="ARBA" id="ARBA00004429"/>
    </source>
</evidence>
<evidence type="ECO:0000256" key="8">
    <source>
        <dbReference type="ARBA" id="ARBA00023136"/>
    </source>
</evidence>
<feature type="region of interest" description="Disordered" evidence="11">
    <location>
        <begin position="405"/>
        <end position="432"/>
    </location>
</feature>
<comment type="subcellular location">
    <subcellularLocation>
        <location evidence="2">Cell inner membrane</location>
        <topology evidence="2">Multi-pass membrane protein</topology>
    </subcellularLocation>
</comment>
<keyword evidence="15" id="KW-1185">Reference proteome</keyword>
<evidence type="ECO:0000256" key="1">
    <source>
        <dbReference type="ARBA" id="ARBA00002962"/>
    </source>
</evidence>
<dbReference type="Gene3D" id="1.25.40.10">
    <property type="entry name" value="Tetratricopeptide repeat domain"/>
    <property type="match status" value="2"/>
</dbReference>